<accession>A0A1H8DJZ9</accession>
<proteinExistence type="predicted"/>
<keyword evidence="3" id="KW-1185">Reference proteome</keyword>
<organism evidence="2 3">
    <name type="scientific">Mucilaginibacter gossypiicola</name>
    <dbReference type="NCBI Taxonomy" id="551995"/>
    <lineage>
        <taxon>Bacteria</taxon>
        <taxon>Pseudomonadati</taxon>
        <taxon>Bacteroidota</taxon>
        <taxon>Sphingobacteriia</taxon>
        <taxon>Sphingobacteriales</taxon>
        <taxon>Sphingobacteriaceae</taxon>
        <taxon>Mucilaginibacter</taxon>
    </lineage>
</organism>
<evidence type="ECO:0000313" key="2">
    <source>
        <dbReference type="EMBL" id="SEN07609.1"/>
    </source>
</evidence>
<protein>
    <submittedName>
        <fullName evidence="2">Uncharacterized protein</fullName>
    </submittedName>
</protein>
<dbReference type="EMBL" id="FOCL01000002">
    <property type="protein sequence ID" value="SEN07609.1"/>
    <property type="molecule type" value="Genomic_DNA"/>
</dbReference>
<dbReference type="Proteomes" id="UP000198942">
    <property type="component" value="Unassembled WGS sequence"/>
</dbReference>
<dbReference type="OrthoDB" id="798993at2"/>
<feature type="signal peptide" evidence="1">
    <location>
        <begin position="1"/>
        <end position="22"/>
    </location>
</feature>
<evidence type="ECO:0000313" key="3">
    <source>
        <dbReference type="Proteomes" id="UP000198942"/>
    </source>
</evidence>
<name>A0A1H8DJZ9_9SPHI</name>
<reference evidence="3" key="1">
    <citation type="submission" date="2016-10" db="EMBL/GenBank/DDBJ databases">
        <authorList>
            <person name="Varghese N."/>
            <person name="Submissions S."/>
        </authorList>
    </citation>
    <scope>NUCLEOTIDE SEQUENCE [LARGE SCALE GENOMIC DNA]</scope>
    <source>
        <strain evidence="3">Gh-48</strain>
    </source>
</reference>
<keyword evidence="1" id="KW-0732">Signal</keyword>
<dbReference type="STRING" id="551995.SAMN05192574_102378"/>
<sequence>MKYFAVFLILNLLLLSSFSGIAGIQYGAARCCKQKMHQDCCKQQKQKSAGDCAKGNCDAMVNCGTCSFIVVQPSSFSPAVVDLQQQPAYPFLVGDLSDYHGNGWNPPKA</sequence>
<dbReference type="AlphaFoldDB" id="A0A1H8DJZ9"/>
<gene>
    <name evidence="2" type="ORF">SAMN05192574_102378</name>
</gene>
<feature type="chain" id="PRO_5011599611" evidence="1">
    <location>
        <begin position="23"/>
        <end position="109"/>
    </location>
</feature>
<dbReference type="RefSeq" id="WP_143065115.1">
    <property type="nucleotide sequence ID" value="NZ_FOCL01000002.1"/>
</dbReference>
<evidence type="ECO:0000256" key="1">
    <source>
        <dbReference type="SAM" id="SignalP"/>
    </source>
</evidence>